<comment type="caution">
    <text evidence="2">The sequence shown here is derived from an EMBL/GenBank/DDBJ whole genome shotgun (WGS) entry which is preliminary data.</text>
</comment>
<dbReference type="STRING" id="1121895.GCA_000378485_01164"/>
<reference evidence="2 3" key="1">
    <citation type="submission" date="2013-09" db="EMBL/GenBank/DDBJ databases">
        <authorList>
            <person name="Zeng Z."/>
            <person name="Chen C."/>
        </authorList>
    </citation>
    <scope>NUCLEOTIDE SEQUENCE [LARGE SCALE GENOMIC DNA]</scope>
    <source>
        <strain evidence="2 3">WB 3.3-2</strain>
    </source>
</reference>
<evidence type="ECO:0000256" key="1">
    <source>
        <dbReference type="SAM" id="SignalP"/>
    </source>
</evidence>
<keyword evidence="1" id="KW-0732">Signal</keyword>
<accession>A0A0A2MIA0</accession>
<organism evidence="2 3">
    <name type="scientific">Flavobacterium rivuli WB 3.3-2 = DSM 21788</name>
    <dbReference type="NCBI Taxonomy" id="1121895"/>
    <lineage>
        <taxon>Bacteria</taxon>
        <taxon>Pseudomonadati</taxon>
        <taxon>Bacteroidota</taxon>
        <taxon>Flavobacteriia</taxon>
        <taxon>Flavobacteriales</taxon>
        <taxon>Flavobacteriaceae</taxon>
        <taxon>Flavobacterium</taxon>
    </lineage>
</organism>
<dbReference type="EMBL" id="JRLX01000002">
    <property type="protein sequence ID" value="KGO88055.1"/>
    <property type="molecule type" value="Genomic_DNA"/>
</dbReference>
<name>A0A0A2MIA0_9FLAO</name>
<protein>
    <submittedName>
        <fullName evidence="2">Uncharacterized protein</fullName>
    </submittedName>
</protein>
<proteinExistence type="predicted"/>
<dbReference type="Proteomes" id="UP000030152">
    <property type="component" value="Unassembled WGS sequence"/>
</dbReference>
<gene>
    <name evidence="2" type="ORF">Q765_03060</name>
</gene>
<keyword evidence="3" id="KW-1185">Reference proteome</keyword>
<evidence type="ECO:0000313" key="2">
    <source>
        <dbReference type="EMBL" id="KGO88055.1"/>
    </source>
</evidence>
<dbReference type="RefSeq" id="WP_020212294.1">
    <property type="nucleotide sequence ID" value="NZ_JRLX01000002.1"/>
</dbReference>
<evidence type="ECO:0000313" key="3">
    <source>
        <dbReference type="Proteomes" id="UP000030152"/>
    </source>
</evidence>
<feature type="chain" id="PRO_5001991466" evidence="1">
    <location>
        <begin position="22"/>
        <end position="227"/>
    </location>
</feature>
<dbReference type="eggNOG" id="ENOG502ZZQ7">
    <property type="taxonomic scope" value="Bacteria"/>
</dbReference>
<dbReference type="OrthoDB" id="978006at2"/>
<sequence length="227" mass="25371">MKRLNLFCAALFAAASFTANAQINQTPVHSGGGQIYVQGEKALPATGSMFTSEQYMPAKTSNNNATTLLLRYNAYSDLFEMSNPQEQSIKVLPKQKDVVVTFKQNNESYVYETYKTEKGETTTGYLNVISDNPKVKIYKRERVYLQQGSVPANSYQTAKAPAYKRAPDEYYVKVGDAEATFFDDKKDYAKLIPGKSKEVLEFIKANKINVENATDLQKLADYSASVL</sequence>
<dbReference type="AlphaFoldDB" id="A0A0A2MIA0"/>
<feature type="signal peptide" evidence="1">
    <location>
        <begin position="1"/>
        <end position="21"/>
    </location>
</feature>